<protein>
    <recommendedName>
        <fullName evidence="4">DUF5979 domain-containing protein</fullName>
    </recommendedName>
</protein>
<evidence type="ECO:0000259" key="4">
    <source>
        <dbReference type="Pfam" id="PF19407"/>
    </source>
</evidence>
<evidence type="ECO:0000256" key="3">
    <source>
        <dbReference type="SAM" id="SignalP"/>
    </source>
</evidence>
<keyword evidence="2" id="KW-1133">Transmembrane helix</keyword>
<evidence type="ECO:0000313" key="6">
    <source>
        <dbReference type="Proteomes" id="UP001645859"/>
    </source>
</evidence>
<feature type="transmembrane region" description="Helical" evidence="2">
    <location>
        <begin position="2471"/>
        <end position="2491"/>
    </location>
</feature>
<evidence type="ECO:0000256" key="1">
    <source>
        <dbReference type="SAM" id="MobiDB-lite"/>
    </source>
</evidence>
<accession>A0ABS1SJ88</accession>
<sequence>MGKSVRRLRQTQKTGRRGIAWALGAALALGMAITTPQVAQAAEDTAVLEITKTASTTTLKPGETMEYRIELGCSTITDLGCRGATLSDLIPAEFEIIPGSVSVANATANPPVVDGNQVTVEFIDPLGDGTVGLIENADAVITIQVKLRDDLPYEANGVPIVNTAVADAENAAEVSDQATVTPEVELKLRTDVEKGYSPDRGQAVPGTPTTLTVQGTNTSNAGVESLVLTDPKDPAASPNPFDHLDMTALETLTFPEGAAPTATVEYYVDGAWVSQVLSADDMPNAPPAGAKGIRVTFTAADGGTIPATAGGGFALGLVQGPDVAELPGTTTVENTVTSEVTLGDDAAEAENGADYTIVTDPLSVGATKEFAQQELIAGETTGVTLTGTNTSLTNLETLTIREPATGKFGEVDGVQMLEFTGFTGTVQFPTTATAGTVTLDYVDTNGQPASVELVLANGQPYPELPADFGSLNFFEITFTSPAPGGIEPGGESTIEFDATATDAAEPGTTLSNEILVTGTNPNGTATAPAEDDLVFAEQHLELETTKKVNPGEMWGYQGETATVQLPTQLKPKPASNANAHHIVVTDPALSDPNDPNSAPTSSSFWDSFRPQQITRTDVPAGATLTVRYYDTVDGVWKDLPGAENVVGATSFTMVIPEELRDRMGGLQFDFANEDPGFEPGNTVQPNFTSELKEGLPAVEAPGGAHEIVENCAASAATGAPGVEPGVSAESCQELQINNPIIGVHDLLEKVWILPEDGIVPSRSGAHATSRLYWSTGGRTGVDQMVVADTRLAPGANFDAATGPTDPVQSTVYNAFNLFKIKAITPELDPSLQWDQVTDVQLWNAAAGQWQTIAAAAGNLPYQGSVPELALTAAEQLSTTGVRLLYAENSAARAASTDPLAPAVGSGVAKTNSASPGSTGVRSLDLEWELRDAKRVPAGEPVLGTATFNTPTLGDVNNIASGTSVAGDGTVMGHDDDGDIISIIDRPVGVKLTKGWTGGVLGVPPADADQAQYPTSRVTLVATNTSVTRLEQLDIIDPGAGGASPFDVFNLQRIVSVPNTVAGADPDQTVVILTASDGTETRHAPGAAVALANTPAGQALLADTVKVQLHTEGRADAEGNTNSIESGATATLVMDLQLRKTHREGGAPVTRVDSPVKNEAEALACDLCDVPGAPTGSHAEADDAAQIQLDTFELDVQTTKTFTPDQQRVEWLPGDPQHTAEEWPAIRMDLTARPTGTARAEKLVVTDSAENRVPGEASAKSFWNAYRFVGFTNDTLLVPTPVNRVQAEVLTGDFTSGLPANALDFTADTSTPNGDGWLAGTAAPVAVTGGKIEGAAAALLADIAPADYDKIRGIRLTFQTVDGAGNARAFENPANPKVEIALDVKRRAYLVSEPDRAVPDSNAQFSAPGESPTAPGGLFTNTVDAEAESHVKVPVAGSPDPLPLVATDEATDQVTYLAGGIQVAVEKTPRGAQQPGVVIPFTLKTTNTAPRSDDEHANEELGISDPVIVDVLPMADGLPQLVFDPDMEVEKRFSFALENRMAPERSVMPVDPAQIKVEYLDEHFDPIAAGAEPAHLRFTFPEGTVLYPQEAYTITVNMMFRPGVLAGEEHKLVNAFSVSSDEPFTGGCNFEEAPPGVQITECGTDTEVYPTEAGALRGKKYVRANDTGLGLADVPNPNAGKACVPQFGDADTGYSFNNCVPITKPLGVETWREELQNTGTLEMDTVVTIDSLPKPDDQGALVLLPRKSEWQPSWVGNTAVVTDDGYRTDAAPTQFYSSSEDAVCNADLKPTQEQCVDYWTPIPAGASEAELAALNIRHVKTVFDFSANPLQPGERLAYTFETRTPAQAPKMTADTVAWNSIAVGAQTVASDGVTKASVLPTEGLRVGVALATGPLAVQKTVTGPGAEFAPETFDVQVVCTVPEREGSIGGAVTLDPITLTVPAGETVTLDEQFPWGAECELQDVPGANGETSSQAETVTIGRDTDPVPVAKLTNTYELGAFTVTKEVANGATNQDGEAIDYGEFPVAAVCTFLGEELPLDPAEATLTAGGTAWLVDQLPVGAECTLTETDTKRGDASLTVNGAPVTPNEDGSWTFVIADSEAAVDLQLTNTMSLGALELAKRVEGAGAAAVAPETVFTFAVVCTLDGQPVYDGTVELTKAEADAGTVKRIDTLPTGAECAVTETGTGGATTSVVTPDPADGPVVIETLEETVLVSAANTYDAGSLHVTKEITGAGAERWGTGPFEVSLACEIGGQPVTVPEGATRPLTAETDYEADYTGLPIGAACELTETVTGGATSSEIVTAAGDPVVEPVVIGAGDALALRVINTFDVGAIEVEKRITGPGAAEVTDAVFTVALACTIDRDGKTVEIEVPDGAERELSRDGGLTASYEQLPVGAACELRETEAGGAATVSITPNLGDPAVGAVTVAAGAAAQLTVVNEFAATPVPPVDPPTPGTPGTMPGLVTTGGGALTPWLIGGGVLLVLGAGLLALRARRRTDDTE</sequence>
<evidence type="ECO:0000313" key="5">
    <source>
        <dbReference type="EMBL" id="MBL3680525.1"/>
    </source>
</evidence>
<dbReference type="Pfam" id="PF19407">
    <property type="entry name" value="DUF5979"/>
    <property type="match status" value="5"/>
</dbReference>
<feature type="region of interest" description="Disordered" evidence="1">
    <location>
        <begin position="193"/>
        <end position="217"/>
    </location>
</feature>
<reference evidence="5 6" key="1">
    <citation type="submission" date="2018-09" db="EMBL/GenBank/DDBJ databases">
        <title>Comparative genomics of Leucobacter spp.</title>
        <authorList>
            <person name="Reis A.C."/>
            <person name="Kolvenbach B.A."/>
            <person name="Corvini P.F.X."/>
            <person name="Nunes O.C."/>
        </authorList>
    </citation>
    <scope>NUCLEOTIDE SEQUENCE [LARGE SCALE GENOMIC DNA]</scope>
    <source>
        <strain evidence="5 6">TAN 31504</strain>
    </source>
</reference>
<feature type="domain" description="DUF5979" evidence="4">
    <location>
        <begin position="2333"/>
        <end position="2441"/>
    </location>
</feature>
<dbReference type="InterPro" id="IPR046022">
    <property type="entry name" value="DUF5979"/>
</dbReference>
<name>A0ABS1SJ88_9MICO</name>
<evidence type="ECO:0000256" key="2">
    <source>
        <dbReference type="SAM" id="Phobius"/>
    </source>
</evidence>
<keyword evidence="2" id="KW-0472">Membrane</keyword>
<feature type="chain" id="PRO_5045598441" description="DUF5979 domain-containing protein" evidence="3">
    <location>
        <begin position="42"/>
        <end position="2501"/>
    </location>
</feature>
<keyword evidence="2" id="KW-0812">Transmembrane</keyword>
<feature type="domain" description="DUF5979" evidence="4">
    <location>
        <begin position="2000"/>
        <end position="2111"/>
    </location>
</feature>
<feature type="domain" description="DUF5979" evidence="4">
    <location>
        <begin position="2225"/>
        <end position="2329"/>
    </location>
</feature>
<feature type="domain" description="DUF5979" evidence="4">
    <location>
        <begin position="1895"/>
        <end position="1996"/>
    </location>
</feature>
<dbReference type="EMBL" id="QYAC01000008">
    <property type="protein sequence ID" value="MBL3680525.1"/>
    <property type="molecule type" value="Genomic_DNA"/>
</dbReference>
<dbReference type="Proteomes" id="UP001645859">
    <property type="component" value="Unassembled WGS sequence"/>
</dbReference>
<gene>
    <name evidence="5" type="ORF">D3230_14685</name>
</gene>
<feature type="compositionally biased region" description="Polar residues" evidence="1">
    <location>
        <begin position="207"/>
        <end position="217"/>
    </location>
</feature>
<keyword evidence="6" id="KW-1185">Reference proteome</keyword>
<feature type="domain" description="DUF5979" evidence="4">
    <location>
        <begin position="2117"/>
        <end position="2220"/>
    </location>
</feature>
<comment type="caution">
    <text evidence="5">The sequence shown here is derived from an EMBL/GenBank/DDBJ whole genome shotgun (WGS) entry which is preliminary data.</text>
</comment>
<proteinExistence type="predicted"/>
<keyword evidence="3" id="KW-0732">Signal</keyword>
<feature type="signal peptide" evidence="3">
    <location>
        <begin position="1"/>
        <end position="41"/>
    </location>
</feature>
<organism evidence="5 6">
    <name type="scientific">Leucobacter chromiireducens subsp. solipictus</name>
    <dbReference type="NCBI Taxonomy" id="398235"/>
    <lineage>
        <taxon>Bacteria</taxon>
        <taxon>Bacillati</taxon>
        <taxon>Actinomycetota</taxon>
        <taxon>Actinomycetes</taxon>
        <taxon>Micrococcales</taxon>
        <taxon>Microbacteriaceae</taxon>
        <taxon>Leucobacter</taxon>
    </lineage>
</organism>